<keyword evidence="3" id="KW-1185">Reference proteome</keyword>
<feature type="coiled-coil region" evidence="1">
    <location>
        <begin position="66"/>
        <end position="93"/>
    </location>
</feature>
<dbReference type="Proteomes" id="UP000183987">
    <property type="component" value="Unassembled WGS sequence"/>
</dbReference>
<reference evidence="3" key="1">
    <citation type="submission" date="2016-11" db="EMBL/GenBank/DDBJ databases">
        <authorList>
            <person name="Varghese N."/>
            <person name="Submissions S."/>
        </authorList>
    </citation>
    <scope>NUCLEOTIDE SEQUENCE [LARGE SCALE GENOMIC DNA]</scope>
    <source>
        <strain evidence="3">DSM 29326</strain>
    </source>
</reference>
<evidence type="ECO:0000256" key="1">
    <source>
        <dbReference type="SAM" id="Coils"/>
    </source>
</evidence>
<dbReference type="RefSeq" id="WP_072858858.1">
    <property type="nucleotide sequence ID" value="NZ_FQUE01000019.1"/>
</dbReference>
<protein>
    <submittedName>
        <fullName evidence="2">Uncharacterized protein</fullName>
    </submittedName>
</protein>
<evidence type="ECO:0000313" key="2">
    <source>
        <dbReference type="EMBL" id="SHF89093.1"/>
    </source>
</evidence>
<proteinExistence type="predicted"/>
<sequence length="98" mass="10665">MFISTCDQVDPPVLLQSLSIASVLSNATRTGGREVVVDRTAEGLYRNALTYLELWKARALQAEAGLAAAELSRKHLQAEVQELRQSVAILLKTGRAQS</sequence>
<name>A0A1M5FBX5_LOKAT</name>
<gene>
    <name evidence="2" type="ORF">SAMN05444339_11911</name>
</gene>
<organism evidence="2 3">
    <name type="scientific">Loktanella atrilutea</name>
    <dbReference type="NCBI Taxonomy" id="366533"/>
    <lineage>
        <taxon>Bacteria</taxon>
        <taxon>Pseudomonadati</taxon>
        <taxon>Pseudomonadota</taxon>
        <taxon>Alphaproteobacteria</taxon>
        <taxon>Rhodobacterales</taxon>
        <taxon>Roseobacteraceae</taxon>
        <taxon>Loktanella</taxon>
    </lineage>
</organism>
<dbReference type="AlphaFoldDB" id="A0A1M5FBX5"/>
<dbReference type="EMBL" id="FQUE01000019">
    <property type="protein sequence ID" value="SHF89093.1"/>
    <property type="molecule type" value="Genomic_DNA"/>
</dbReference>
<evidence type="ECO:0000313" key="3">
    <source>
        <dbReference type="Proteomes" id="UP000183987"/>
    </source>
</evidence>
<keyword evidence="1" id="KW-0175">Coiled coil</keyword>
<accession>A0A1M5FBX5</accession>